<organism evidence="3 4">
    <name type="scientific">Neobacillus piezotolerans</name>
    <dbReference type="NCBI Taxonomy" id="2259171"/>
    <lineage>
        <taxon>Bacteria</taxon>
        <taxon>Bacillati</taxon>
        <taxon>Bacillota</taxon>
        <taxon>Bacilli</taxon>
        <taxon>Bacillales</taxon>
        <taxon>Bacillaceae</taxon>
        <taxon>Neobacillus</taxon>
    </lineage>
</organism>
<dbReference type="InterPro" id="IPR013324">
    <property type="entry name" value="RNA_pol_sigma_r3/r4-like"/>
</dbReference>
<gene>
    <name evidence="3" type="ORF">DRW41_08215</name>
</gene>
<name>A0A3D8GTM5_9BACI</name>
<sequence length="79" mass="8513">MVNAVFRLPVKYREVIVLAYFHDLTMNEIGSVTEINVNTVKSRTAKAKVLLKQILLEGSGGHGKSVNGSKGSDAQGRIG</sequence>
<protein>
    <recommendedName>
        <fullName evidence="2">RNA polymerase sigma factor 70 region 4 type 2 domain-containing protein</fullName>
    </recommendedName>
</protein>
<dbReference type="AlphaFoldDB" id="A0A3D8GTM5"/>
<evidence type="ECO:0000256" key="1">
    <source>
        <dbReference type="SAM" id="MobiDB-lite"/>
    </source>
</evidence>
<dbReference type="Gene3D" id="1.10.10.10">
    <property type="entry name" value="Winged helix-like DNA-binding domain superfamily/Winged helix DNA-binding domain"/>
    <property type="match status" value="1"/>
</dbReference>
<proteinExistence type="predicted"/>
<reference evidence="3 4" key="1">
    <citation type="submission" date="2018-07" db="EMBL/GenBank/DDBJ databases">
        <title>Bacillus sp. YLB-04 draft genome sequence.</title>
        <authorList>
            <person name="Yu L."/>
            <person name="Tang X."/>
        </authorList>
    </citation>
    <scope>NUCLEOTIDE SEQUENCE [LARGE SCALE GENOMIC DNA]</scope>
    <source>
        <strain evidence="3 4">YLB-04</strain>
    </source>
</reference>
<feature type="domain" description="RNA polymerase sigma factor 70 region 4 type 2" evidence="2">
    <location>
        <begin position="7"/>
        <end position="49"/>
    </location>
</feature>
<dbReference type="EMBL" id="QNQT01000002">
    <property type="protein sequence ID" value="RDU37795.1"/>
    <property type="molecule type" value="Genomic_DNA"/>
</dbReference>
<dbReference type="OrthoDB" id="9782703at2"/>
<evidence type="ECO:0000313" key="3">
    <source>
        <dbReference type="EMBL" id="RDU37795.1"/>
    </source>
</evidence>
<accession>A0A3D8GTM5</accession>
<keyword evidence="4" id="KW-1185">Reference proteome</keyword>
<dbReference type="GO" id="GO:0006352">
    <property type="term" value="P:DNA-templated transcription initiation"/>
    <property type="evidence" value="ECO:0007669"/>
    <property type="project" value="InterPro"/>
</dbReference>
<comment type="caution">
    <text evidence="3">The sequence shown here is derived from an EMBL/GenBank/DDBJ whole genome shotgun (WGS) entry which is preliminary data.</text>
</comment>
<evidence type="ECO:0000313" key="4">
    <source>
        <dbReference type="Proteomes" id="UP000257144"/>
    </source>
</evidence>
<dbReference type="SUPFAM" id="SSF88659">
    <property type="entry name" value="Sigma3 and sigma4 domains of RNA polymerase sigma factors"/>
    <property type="match status" value="1"/>
</dbReference>
<dbReference type="Proteomes" id="UP000257144">
    <property type="component" value="Unassembled WGS sequence"/>
</dbReference>
<feature type="region of interest" description="Disordered" evidence="1">
    <location>
        <begin position="58"/>
        <end position="79"/>
    </location>
</feature>
<dbReference type="GO" id="GO:0016987">
    <property type="term" value="F:sigma factor activity"/>
    <property type="evidence" value="ECO:0007669"/>
    <property type="project" value="InterPro"/>
</dbReference>
<evidence type="ECO:0000259" key="2">
    <source>
        <dbReference type="Pfam" id="PF08281"/>
    </source>
</evidence>
<dbReference type="Pfam" id="PF08281">
    <property type="entry name" value="Sigma70_r4_2"/>
    <property type="match status" value="1"/>
</dbReference>
<dbReference type="InterPro" id="IPR013249">
    <property type="entry name" value="RNA_pol_sigma70_r4_t2"/>
</dbReference>
<dbReference type="InterPro" id="IPR036388">
    <property type="entry name" value="WH-like_DNA-bd_sf"/>
</dbReference>
<dbReference type="CDD" id="cd06171">
    <property type="entry name" value="Sigma70_r4"/>
    <property type="match status" value="1"/>
</dbReference>
<dbReference type="GO" id="GO:0003677">
    <property type="term" value="F:DNA binding"/>
    <property type="evidence" value="ECO:0007669"/>
    <property type="project" value="InterPro"/>
</dbReference>